<dbReference type="InterPro" id="IPR049254">
    <property type="entry name" value="Phage_tail_terminator"/>
</dbReference>
<comment type="caution">
    <text evidence="1">The sequence shown here is derived from an EMBL/GenBank/DDBJ whole genome shotgun (WGS) entry which is preliminary data.</text>
</comment>
<dbReference type="RefSeq" id="WP_161743118.1">
    <property type="nucleotide sequence ID" value="NZ_JAAAMV010000005.1"/>
</dbReference>
<dbReference type="Pfam" id="PF20765">
    <property type="entry name" value="Phage_tail_terminator_8"/>
    <property type="match status" value="1"/>
</dbReference>
<gene>
    <name evidence="1" type="ORF">GT019_10625</name>
</gene>
<name>A0ABW9XNV7_9BACL</name>
<protein>
    <submittedName>
        <fullName evidence="1">Uncharacterized protein</fullName>
    </submittedName>
</protein>
<evidence type="ECO:0000313" key="1">
    <source>
        <dbReference type="EMBL" id="NBD24325.1"/>
    </source>
</evidence>
<sequence>MNALTGNAIQGSLAAMLGRLYPDVEVYRDAIPAEPPLPCFVVKLVDFIQSRELSNRFRRVHAFEIRYLAASGDAEAMQAIAESLHEHAELLPVEDAYCRGTKMRQETADGELRFYVEYAFRVMQEELSQPLMQAMRQEERINP</sequence>
<keyword evidence="2" id="KW-1185">Reference proteome</keyword>
<dbReference type="Proteomes" id="UP000665561">
    <property type="component" value="Unassembled WGS sequence"/>
</dbReference>
<organism evidence="1 2">
    <name type="scientific">Paenibacillus glycinis</name>
    <dbReference type="NCBI Taxonomy" id="2697035"/>
    <lineage>
        <taxon>Bacteria</taxon>
        <taxon>Bacillati</taxon>
        <taxon>Bacillota</taxon>
        <taxon>Bacilli</taxon>
        <taxon>Bacillales</taxon>
        <taxon>Paenibacillaceae</taxon>
        <taxon>Paenibacillus</taxon>
    </lineage>
</organism>
<evidence type="ECO:0000313" key="2">
    <source>
        <dbReference type="Proteomes" id="UP000665561"/>
    </source>
</evidence>
<accession>A0ABW9XNV7</accession>
<dbReference type="EMBL" id="JAAAMV010000005">
    <property type="protein sequence ID" value="NBD24325.1"/>
    <property type="molecule type" value="Genomic_DNA"/>
</dbReference>
<proteinExistence type="predicted"/>
<reference evidence="1 2" key="1">
    <citation type="submission" date="2020-01" db="EMBL/GenBank/DDBJ databases">
        <title>Paenibacillus soybeanensis sp. nov. isolated from the nodules of soybean (Glycine max(L.) Merr).</title>
        <authorList>
            <person name="Wang H."/>
        </authorList>
    </citation>
    <scope>NUCLEOTIDE SEQUENCE [LARGE SCALE GENOMIC DNA]</scope>
    <source>
        <strain evidence="1 2">T1</strain>
    </source>
</reference>